<dbReference type="AlphaFoldDB" id="A0A0F9LJI7"/>
<sequence length="853" mass="89367">CVKLRSRGLMATTLKAIIAFTIGAGASAALPHTLNINGVGKVPDTIEVDNSAFSIAGSDATNVNVQNNSAAAGSVNVLVEYWYSPERIFGASSTTALSPRPFVPTASRLDSSSYIYPAGTEEIRYVRSATGDDANDGLSPATAWLTLNKGLGFLAGFSTNRNLILDVSDSAFSDSEQLNFPPLFGGVNNDLDFGGIGVNNFFFRTIGQIRASQTLQQALTITLVTPDPVTGMPVFTVSEGLTPGAHVGQFILGSGLSEYGVIVANDASTLTVASTITALTGPVGVYIPSTTFTFGAGDDNFFQESIYIDMFANYTIQGISFLANGTFQSALAVNSVMPWHLFLCQIQGLYVSGPGQGVMDACYVTRLFGLNAASMERRSSFFDGCNMLNHGDGASGMNNVNGCYFDSCQPVFSGNVESRVGGSITNTEIANGSAEGVIMRGGNIGRIKDCRIRDCAADGILADVPTRLRMDNVVGTGNVGHGLKLANGAQLDVLGTTPTVTGTVGDVELGGDTATWAVANAVLRSARHVARKTNNTIIASTNQAQGQGQLTADINEISVVANANDCVTMPTAVAGMEITIIHNGINVLQIYPASGDNVGAGVDVSRTLDPNERLMFVAQDDTVWDVEASTEITHAEFTQNSNTTPYLISKANQFHLYHSASLIAGDLSNWTFDAGGAGTVPAIISIADGGGGTSINATTGVAHGVVAGDVVSINNSIPADPNYDKIHVVNSINGANEFNVTTTWGATATASLNHGASLTCNIGQGGSYKWDIGGSAYSVTNNENFDFFVFINAVQVMKTEIRRKYFSGTDYGAFAKPALLTIADGDVVTWALKNLDSAGNMVVRTVNMVLSRE</sequence>
<proteinExistence type="predicted"/>
<gene>
    <name evidence="1" type="ORF">LCGC14_1502050</name>
</gene>
<protein>
    <recommendedName>
        <fullName evidence="2">Right handed beta helix domain-containing protein</fullName>
    </recommendedName>
</protein>
<name>A0A0F9LJI7_9ZZZZ</name>
<dbReference type="EMBL" id="LAZR01010913">
    <property type="protein sequence ID" value="KKM64375.1"/>
    <property type="molecule type" value="Genomic_DNA"/>
</dbReference>
<evidence type="ECO:0008006" key="2">
    <source>
        <dbReference type="Google" id="ProtNLM"/>
    </source>
</evidence>
<comment type="caution">
    <text evidence="1">The sequence shown here is derived from an EMBL/GenBank/DDBJ whole genome shotgun (WGS) entry which is preliminary data.</text>
</comment>
<feature type="non-terminal residue" evidence="1">
    <location>
        <position position="1"/>
    </location>
</feature>
<reference evidence="1" key="1">
    <citation type="journal article" date="2015" name="Nature">
        <title>Complex archaea that bridge the gap between prokaryotes and eukaryotes.</title>
        <authorList>
            <person name="Spang A."/>
            <person name="Saw J.H."/>
            <person name="Jorgensen S.L."/>
            <person name="Zaremba-Niedzwiedzka K."/>
            <person name="Martijn J."/>
            <person name="Lind A.E."/>
            <person name="van Eijk R."/>
            <person name="Schleper C."/>
            <person name="Guy L."/>
            <person name="Ettema T.J."/>
        </authorList>
    </citation>
    <scope>NUCLEOTIDE SEQUENCE</scope>
</reference>
<organism evidence="1">
    <name type="scientific">marine sediment metagenome</name>
    <dbReference type="NCBI Taxonomy" id="412755"/>
    <lineage>
        <taxon>unclassified sequences</taxon>
        <taxon>metagenomes</taxon>
        <taxon>ecological metagenomes</taxon>
    </lineage>
</organism>
<evidence type="ECO:0000313" key="1">
    <source>
        <dbReference type="EMBL" id="KKM64375.1"/>
    </source>
</evidence>
<accession>A0A0F9LJI7</accession>